<sequence length="322" mass="33374">MTASSSLVLFLFAIIPFVASHGFVKEVTIDGTSYQGNLPGGTTSPSIIRQISTIGPVQPATNPSINCGMNATLASLVASANPGSQLQIHWVGSSDGTSNWPHETGPIMAYMAECVNTTCDKYDSTNAEWFKINELGMDGSIWYQTLISQGAWANLTLPSNIAPGNYLLRHELISLQNAGSIGGAEFYPSCTQLKIGGSQNGVAPSDDLCTFPGGYNETAPGIYDPDVYNPGSTYVFPGPPVATLVAPGTSSPAPNSTSTPTQAPNPTSTSGGTTGGTSSGGAGSSSGNTGTSSGNSASCQLQPSNNLNLRRRHLSKFKRHLF</sequence>
<evidence type="ECO:0000256" key="14">
    <source>
        <dbReference type="SAM" id="SignalP"/>
    </source>
</evidence>
<dbReference type="GO" id="GO:0030245">
    <property type="term" value="P:cellulose catabolic process"/>
    <property type="evidence" value="ECO:0007669"/>
    <property type="project" value="UniProtKB-KW"/>
</dbReference>
<evidence type="ECO:0000256" key="9">
    <source>
        <dbReference type="ARBA" id="ARBA00023326"/>
    </source>
</evidence>
<evidence type="ECO:0000256" key="2">
    <source>
        <dbReference type="ARBA" id="ARBA00022723"/>
    </source>
</evidence>
<keyword evidence="7" id="KW-1015">Disulfide bond</keyword>
<evidence type="ECO:0000256" key="1">
    <source>
        <dbReference type="ARBA" id="ARBA00001973"/>
    </source>
</evidence>
<dbReference type="Proteomes" id="UP000008064">
    <property type="component" value="Unassembled WGS sequence"/>
</dbReference>
<dbReference type="GO" id="GO:0016787">
    <property type="term" value="F:hydrolase activity"/>
    <property type="evidence" value="ECO:0007669"/>
    <property type="project" value="UniProtKB-KW"/>
</dbReference>
<dbReference type="KEGG" id="sla:SERLADRAFT_478044"/>
<evidence type="ECO:0000256" key="10">
    <source>
        <dbReference type="ARBA" id="ARBA00044502"/>
    </source>
</evidence>
<evidence type="ECO:0000256" key="7">
    <source>
        <dbReference type="ARBA" id="ARBA00023157"/>
    </source>
</evidence>
<dbReference type="CDD" id="cd21175">
    <property type="entry name" value="LPMO_AA9"/>
    <property type="match status" value="1"/>
</dbReference>
<keyword evidence="3" id="KW-0136">Cellulose degradation</keyword>
<keyword evidence="9" id="KW-0624">Polysaccharide degradation</keyword>
<evidence type="ECO:0000256" key="13">
    <source>
        <dbReference type="SAM" id="MobiDB-lite"/>
    </source>
</evidence>
<feature type="compositionally biased region" description="Low complexity" evidence="13">
    <location>
        <begin position="285"/>
        <end position="298"/>
    </location>
</feature>
<dbReference type="PANTHER" id="PTHR33353">
    <property type="entry name" value="PUTATIVE (AFU_ORTHOLOGUE AFUA_1G12560)-RELATED"/>
    <property type="match status" value="1"/>
</dbReference>
<accession>F8PAD1</accession>
<protein>
    <recommendedName>
        <fullName evidence="12">lytic cellulose monooxygenase (C4-dehydrogenating)</fullName>
        <ecNumber evidence="12">1.14.99.56</ecNumber>
    </recommendedName>
</protein>
<dbReference type="GeneID" id="18821110"/>
<keyword evidence="16" id="KW-0378">Hydrolase</keyword>
<comment type="cofactor">
    <cofactor evidence="1">
        <name>Cu(2+)</name>
        <dbReference type="ChEBI" id="CHEBI:29036"/>
    </cofactor>
</comment>
<dbReference type="GO" id="GO:0046872">
    <property type="term" value="F:metal ion binding"/>
    <property type="evidence" value="ECO:0007669"/>
    <property type="project" value="UniProtKB-KW"/>
</dbReference>
<evidence type="ECO:0000313" key="16">
    <source>
        <dbReference type="EMBL" id="EGO19770.1"/>
    </source>
</evidence>
<evidence type="ECO:0000256" key="8">
    <source>
        <dbReference type="ARBA" id="ARBA00023277"/>
    </source>
</evidence>
<evidence type="ECO:0000256" key="11">
    <source>
        <dbReference type="ARBA" id="ARBA00045077"/>
    </source>
</evidence>
<name>F8PAD1_SERL9</name>
<dbReference type="InterPro" id="IPR005103">
    <property type="entry name" value="AA9_LPMO"/>
</dbReference>
<dbReference type="EC" id="1.14.99.56" evidence="12"/>
<dbReference type="Gene3D" id="2.70.50.70">
    <property type="match status" value="1"/>
</dbReference>
<evidence type="ECO:0000256" key="12">
    <source>
        <dbReference type="ARBA" id="ARBA00047174"/>
    </source>
</evidence>
<evidence type="ECO:0000256" key="3">
    <source>
        <dbReference type="ARBA" id="ARBA00023001"/>
    </source>
</evidence>
<evidence type="ECO:0000256" key="4">
    <source>
        <dbReference type="ARBA" id="ARBA00023002"/>
    </source>
</evidence>
<proteinExistence type="inferred from homology"/>
<dbReference type="AlphaFoldDB" id="F8PAD1"/>
<feature type="chain" id="PRO_5003382081" description="lytic cellulose monooxygenase (C4-dehydrogenating)" evidence="14">
    <location>
        <begin position="21"/>
        <end position="322"/>
    </location>
</feature>
<organism>
    <name type="scientific">Serpula lacrymans var. lacrymans (strain S7.9)</name>
    <name type="common">Dry rot fungus</name>
    <dbReference type="NCBI Taxonomy" id="578457"/>
    <lineage>
        <taxon>Eukaryota</taxon>
        <taxon>Fungi</taxon>
        <taxon>Dikarya</taxon>
        <taxon>Basidiomycota</taxon>
        <taxon>Agaricomycotina</taxon>
        <taxon>Agaricomycetes</taxon>
        <taxon>Agaricomycetidae</taxon>
        <taxon>Boletales</taxon>
        <taxon>Coniophorineae</taxon>
        <taxon>Serpulaceae</taxon>
        <taxon>Serpula</taxon>
    </lineage>
</organism>
<feature type="signal peptide" evidence="14">
    <location>
        <begin position="1"/>
        <end position="20"/>
    </location>
</feature>
<dbReference type="PANTHER" id="PTHR33353:SF6">
    <property type="entry name" value="ENDOGLUCANASE IV"/>
    <property type="match status" value="1"/>
</dbReference>
<comment type="similarity">
    <text evidence="10">Belongs to the polysaccharide monooxygenase AA9 family.</text>
</comment>
<keyword evidence="5" id="KW-0186">Copper</keyword>
<keyword evidence="2" id="KW-0479">Metal-binding</keyword>
<dbReference type="InterPro" id="IPR049892">
    <property type="entry name" value="AA9"/>
</dbReference>
<feature type="compositionally biased region" description="Gly residues" evidence="13">
    <location>
        <begin position="272"/>
        <end position="284"/>
    </location>
</feature>
<keyword evidence="6" id="KW-0503">Monooxygenase</keyword>
<evidence type="ECO:0000259" key="15">
    <source>
        <dbReference type="Pfam" id="PF03443"/>
    </source>
</evidence>
<dbReference type="RefSeq" id="XP_007323205.1">
    <property type="nucleotide sequence ID" value="XM_007323143.1"/>
</dbReference>
<dbReference type="HOGENOM" id="CLU_031730_2_1_1"/>
<evidence type="ECO:0000256" key="5">
    <source>
        <dbReference type="ARBA" id="ARBA00023008"/>
    </source>
</evidence>
<comment type="catalytic activity">
    <reaction evidence="11">
        <text>[(1-&gt;4)-beta-D-glucosyl]n+m + reduced acceptor + O2 = 4-dehydro-beta-D-glucosyl-[(1-&gt;4)-beta-D-glucosyl]n-1 + [(1-&gt;4)-beta-D-glucosyl]m + acceptor + H2O.</text>
        <dbReference type="EC" id="1.14.99.56"/>
    </reaction>
</comment>
<dbReference type="GO" id="GO:0004497">
    <property type="term" value="F:monooxygenase activity"/>
    <property type="evidence" value="ECO:0007669"/>
    <property type="project" value="UniProtKB-KW"/>
</dbReference>
<keyword evidence="4" id="KW-0560">Oxidoreductase</keyword>
<dbReference type="EMBL" id="GL945442">
    <property type="protein sequence ID" value="EGO19770.1"/>
    <property type="molecule type" value="Genomic_DNA"/>
</dbReference>
<feature type="domain" description="Auxiliary Activity family 9 catalytic" evidence="15">
    <location>
        <begin position="21"/>
        <end position="229"/>
    </location>
</feature>
<dbReference type="Pfam" id="PF03443">
    <property type="entry name" value="AA9"/>
    <property type="match status" value="1"/>
</dbReference>
<feature type="compositionally biased region" description="Low complexity" evidence="13">
    <location>
        <begin position="246"/>
        <end position="271"/>
    </location>
</feature>
<keyword evidence="14" id="KW-0732">Signal</keyword>
<evidence type="ECO:0000256" key="6">
    <source>
        <dbReference type="ARBA" id="ARBA00023033"/>
    </source>
</evidence>
<gene>
    <name evidence="16" type="ORF">SERLADRAFT_478044</name>
</gene>
<reference evidence="16" key="1">
    <citation type="submission" date="2011-04" db="EMBL/GenBank/DDBJ databases">
        <title>Evolution of plant cell wall degrading machinery underlies the functional diversity of forest fungi.</title>
        <authorList>
            <consortium name="US DOE Joint Genome Institute (JGI-PGF)"/>
            <person name="Eastwood D.C."/>
            <person name="Floudas D."/>
            <person name="Binder M."/>
            <person name="Majcherczyk A."/>
            <person name="Schneider P."/>
            <person name="Aerts A."/>
            <person name="Asiegbu F.O."/>
            <person name="Baker S.E."/>
            <person name="Barry K."/>
            <person name="Bendiksby M."/>
            <person name="Blumentritt M."/>
            <person name="Coutinho P.M."/>
            <person name="Cullen D."/>
            <person name="Cullen D."/>
            <person name="Gathman A."/>
            <person name="Goodell B."/>
            <person name="Henrissat B."/>
            <person name="Ihrmark K."/>
            <person name="Kauserud H."/>
            <person name="Kohler A."/>
            <person name="LaButti K."/>
            <person name="Lapidus A."/>
            <person name="Lavin J.L."/>
            <person name="Lee Y.-H."/>
            <person name="Lindquist E."/>
            <person name="Lilly W."/>
            <person name="Lucas S."/>
            <person name="Morin E."/>
            <person name="Murat C."/>
            <person name="Oguiza J.A."/>
            <person name="Park J."/>
            <person name="Pisabarro A.G."/>
            <person name="Riley R."/>
            <person name="Rosling A."/>
            <person name="Salamov A."/>
            <person name="Schmidt O."/>
            <person name="Schmutz J."/>
            <person name="Skrede I."/>
            <person name="Stenlid J."/>
            <person name="Wiebenga A."/>
            <person name="Xie X."/>
            <person name="Kues U."/>
            <person name="Hibbett D.S."/>
            <person name="Hoffmeister D."/>
            <person name="Hogberg N."/>
            <person name="Martin F."/>
            <person name="Grigoriev I.V."/>
            <person name="Watkinson S.C."/>
        </authorList>
    </citation>
    <scope>NUCLEOTIDE SEQUENCE</scope>
    <source>
        <strain evidence="16">S7.9</strain>
    </source>
</reference>
<keyword evidence="8" id="KW-0119">Carbohydrate metabolism</keyword>
<feature type="region of interest" description="Disordered" evidence="13">
    <location>
        <begin position="245"/>
        <end position="307"/>
    </location>
</feature>
<dbReference type="OrthoDB" id="4849160at2759"/>